<dbReference type="NCBIfam" id="NF047658">
    <property type="entry name" value="HYC_CC_PP"/>
    <property type="match status" value="1"/>
</dbReference>
<dbReference type="AlphaFoldDB" id="A0A7K3WTQ5"/>
<reference evidence="2 3" key="1">
    <citation type="submission" date="2020-02" db="EMBL/GenBank/DDBJ databases">
        <title>Out from the shadows clarifying the taxonomy of the family Cryomorphaceae and related taxa by utilizing the GTDB taxonomic framework.</title>
        <authorList>
            <person name="Bowman J.P."/>
        </authorList>
    </citation>
    <scope>NUCLEOTIDE SEQUENCE [LARGE SCALE GENOMIC DNA]</scope>
    <source>
        <strain evidence="2 3">QSSC 1-22</strain>
    </source>
</reference>
<feature type="signal peptide" evidence="1">
    <location>
        <begin position="1"/>
        <end position="23"/>
    </location>
</feature>
<comment type="caution">
    <text evidence="2">The sequence shown here is derived from an EMBL/GenBank/DDBJ whole genome shotgun (WGS) entry which is preliminary data.</text>
</comment>
<evidence type="ECO:0000313" key="3">
    <source>
        <dbReference type="Proteomes" id="UP000486602"/>
    </source>
</evidence>
<sequence length="138" mass="15177">MRKVIAISLSFILLLSNVGLTLASHYCGGEAVESQLMIGEKSLDCEMPDMDATCENDGAANMVRPIPCCENHYTTLSLKDGFTTTGLITAPNAIFIQALVATFIGFSFARESLRDDFFTYLPPVAWPDISILFQVFRL</sequence>
<gene>
    <name evidence="2" type="ORF">G3O08_15330</name>
</gene>
<keyword evidence="3" id="KW-1185">Reference proteome</keyword>
<dbReference type="EMBL" id="JAAGVY010000035">
    <property type="protein sequence ID" value="NEN24874.1"/>
    <property type="molecule type" value="Genomic_DNA"/>
</dbReference>
<organism evidence="2 3">
    <name type="scientific">Cryomorpha ignava</name>
    <dbReference type="NCBI Taxonomy" id="101383"/>
    <lineage>
        <taxon>Bacteria</taxon>
        <taxon>Pseudomonadati</taxon>
        <taxon>Bacteroidota</taxon>
        <taxon>Flavobacteriia</taxon>
        <taxon>Flavobacteriales</taxon>
        <taxon>Cryomorphaceae</taxon>
        <taxon>Cryomorpha</taxon>
    </lineage>
</organism>
<name>A0A7K3WTQ5_9FLAO</name>
<protein>
    <submittedName>
        <fullName evidence="2">Uncharacterized protein</fullName>
    </submittedName>
</protein>
<evidence type="ECO:0000256" key="1">
    <source>
        <dbReference type="SAM" id="SignalP"/>
    </source>
</evidence>
<dbReference type="Proteomes" id="UP000486602">
    <property type="component" value="Unassembled WGS sequence"/>
</dbReference>
<evidence type="ECO:0000313" key="2">
    <source>
        <dbReference type="EMBL" id="NEN24874.1"/>
    </source>
</evidence>
<dbReference type="InterPro" id="IPR058512">
    <property type="entry name" value="DUF8199"/>
</dbReference>
<feature type="chain" id="PRO_5029830893" evidence="1">
    <location>
        <begin position="24"/>
        <end position="138"/>
    </location>
</feature>
<dbReference type="InterPro" id="IPR058060">
    <property type="entry name" value="HYC_CC_PP"/>
</dbReference>
<proteinExistence type="predicted"/>
<accession>A0A7K3WTQ5</accession>
<dbReference type="RefSeq" id="WP_163286270.1">
    <property type="nucleotide sequence ID" value="NZ_JAAGVY010000035.1"/>
</dbReference>
<keyword evidence="1" id="KW-0732">Signal</keyword>
<dbReference type="Pfam" id="PF26622">
    <property type="entry name" value="DUF8199"/>
    <property type="match status" value="1"/>
</dbReference>